<comment type="similarity">
    <text evidence="2">Belongs to the COMM domain-containing protein 3 family.</text>
</comment>
<dbReference type="PANTHER" id="PTHR31159:SF1">
    <property type="entry name" value="COMM DOMAIN-CONTAINING PROTEIN 3"/>
    <property type="match status" value="1"/>
</dbReference>
<dbReference type="Pfam" id="PF07258">
    <property type="entry name" value="COMM_domain"/>
    <property type="match status" value="1"/>
</dbReference>
<dbReference type="PANTHER" id="PTHR31159">
    <property type="entry name" value="COMM DOMAIN-CONTAINING PROTEIN 3"/>
    <property type="match status" value="1"/>
</dbReference>
<organism evidence="4 5">
    <name type="scientific">Umbra pygmaea</name>
    <name type="common">Eastern mudminnow</name>
    <dbReference type="NCBI Taxonomy" id="75934"/>
    <lineage>
        <taxon>Eukaryota</taxon>
        <taxon>Metazoa</taxon>
        <taxon>Chordata</taxon>
        <taxon>Craniata</taxon>
        <taxon>Vertebrata</taxon>
        <taxon>Euteleostomi</taxon>
        <taxon>Actinopterygii</taxon>
        <taxon>Neopterygii</taxon>
        <taxon>Teleostei</taxon>
        <taxon>Protacanthopterygii</taxon>
        <taxon>Esociformes</taxon>
        <taxon>Umbridae</taxon>
        <taxon>Umbra</taxon>
    </lineage>
</organism>
<evidence type="ECO:0000313" key="4">
    <source>
        <dbReference type="EMBL" id="KAL1006593.1"/>
    </source>
</evidence>
<dbReference type="CDD" id="cd04751">
    <property type="entry name" value="Commd3"/>
    <property type="match status" value="1"/>
</dbReference>
<dbReference type="Pfam" id="PF21672">
    <property type="entry name" value="COMM_HN"/>
    <property type="match status" value="1"/>
</dbReference>
<reference evidence="4 5" key="1">
    <citation type="submission" date="2024-06" db="EMBL/GenBank/DDBJ databases">
        <authorList>
            <person name="Pan Q."/>
            <person name="Wen M."/>
            <person name="Jouanno E."/>
            <person name="Zahm M."/>
            <person name="Klopp C."/>
            <person name="Cabau C."/>
            <person name="Louis A."/>
            <person name="Berthelot C."/>
            <person name="Parey E."/>
            <person name="Roest Crollius H."/>
            <person name="Montfort J."/>
            <person name="Robinson-Rechavi M."/>
            <person name="Bouchez O."/>
            <person name="Lampietro C."/>
            <person name="Lopez Roques C."/>
            <person name="Donnadieu C."/>
            <person name="Postlethwait J."/>
            <person name="Bobe J."/>
            <person name="Verreycken H."/>
            <person name="Guiguen Y."/>
        </authorList>
    </citation>
    <scope>NUCLEOTIDE SEQUENCE [LARGE SCALE GENOMIC DNA]</scope>
    <source>
        <strain evidence="4">Up_M1</strain>
        <tissue evidence="4">Testis</tissue>
    </source>
</reference>
<evidence type="ECO:0000259" key="3">
    <source>
        <dbReference type="PROSITE" id="PS51269"/>
    </source>
</evidence>
<name>A0ABD0XCB9_UMBPY</name>
<comment type="caution">
    <text evidence="4">The sequence shown here is derived from an EMBL/GenBank/DDBJ whole genome shotgun (WGS) entry which is preliminary data.</text>
</comment>
<accession>A0ABD0XCB9</accession>
<feature type="domain" description="COMM" evidence="3">
    <location>
        <begin position="124"/>
        <end position="194"/>
    </location>
</feature>
<dbReference type="AlphaFoldDB" id="A0ABD0XCB9"/>
<dbReference type="Proteomes" id="UP001557470">
    <property type="component" value="Unassembled WGS sequence"/>
</dbReference>
<evidence type="ECO:0000313" key="5">
    <source>
        <dbReference type="Proteomes" id="UP001557470"/>
    </source>
</evidence>
<evidence type="ECO:0000256" key="2">
    <source>
        <dbReference type="ARBA" id="ARBA00093469"/>
    </source>
</evidence>
<proteinExistence type="inferred from homology"/>
<sequence>MELSESVQNGLQSLADPVIFDLKTFSVLIDVAFRSLLSAHADSSVLDQTEFKRVDQTLLKHCHTAATTFILEGVKQNADKSTISSCLEDVRFDAERTELFYATYQKYKSDVETLLSSIGRCPPHINDLSWRLEYRIKNGHVHKVNEPSYLISLNVEKASNGGSLEDVNFSCTMEQLQDLVGKMKDAAKSLEKATQL</sequence>
<dbReference type="InterPro" id="IPR017920">
    <property type="entry name" value="COMM"/>
</dbReference>
<evidence type="ECO:0000256" key="1">
    <source>
        <dbReference type="ARBA" id="ARBA00016548"/>
    </source>
</evidence>
<dbReference type="EMBL" id="JAGEUA010000002">
    <property type="protein sequence ID" value="KAL1006593.1"/>
    <property type="molecule type" value="Genomic_DNA"/>
</dbReference>
<keyword evidence="5" id="KW-1185">Reference proteome</keyword>
<protein>
    <recommendedName>
        <fullName evidence="1">COMM domain-containing protein 3</fullName>
    </recommendedName>
</protein>
<dbReference type="PROSITE" id="PS51269">
    <property type="entry name" value="COMM"/>
    <property type="match status" value="1"/>
</dbReference>
<gene>
    <name evidence="4" type="ORF">UPYG_G00074220</name>
</gene>
<dbReference type="InterPro" id="IPR037355">
    <property type="entry name" value="COMMD3"/>
</dbReference>